<dbReference type="Gene3D" id="1.10.486.10">
    <property type="entry name" value="PCRA, domain 4"/>
    <property type="match status" value="1"/>
</dbReference>
<keyword evidence="10" id="KW-0234">DNA repair</keyword>
<dbReference type="Gene3D" id="3.90.320.10">
    <property type="match status" value="1"/>
</dbReference>
<feature type="region of interest" description="Disordered" evidence="16">
    <location>
        <begin position="383"/>
        <end position="442"/>
    </location>
</feature>
<evidence type="ECO:0000256" key="10">
    <source>
        <dbReference type="ARBA" id="ARBA00023204"/>
    </source>
</evidence>
<evidence type="ECO:0000256" key="3">
    <source>
        <dbReference type="ARBA" id="ARBA00022741"/>
    </source>
</evidence>
<evidence type="ECO:0000256" key="8">
    <source>
        <dbReference type="ARBA" id="ARBA00022840"/>
    </source>
</evidence>
<evidence type="ECO:0000256" key="16">
    <source>
        <dbReference type="SAM" id="MobiDB-lite"/>
    </source>
</evidence>
<protein>
    <recommendedName>
        <fullName evidence="13">DNA 3'-5' helicase</fullName>
        <ecNumber evidence="13">5.6.2.4</ecNumber>
    </recommendedName>
</protein>
<reference evidence="19 20" key="1">
    <citation type="submission" date="2021-09" db="EMBL/GenBank/DDBJ databases">
        <title>Isoptericola luteus sp. nov., a novel bacterium isolated from Harbin, the capital city of Heilongjiang province.</title>
        <authorList>
            <person name="Li J."/>
        </authorList>
    </citation>
    <scope>NUCLEOTIDE SEQUENCE [LARGE SCALE GENOMIC DNA]</scope>
    <source>
        <strain evidence="19 20">NEAU-Y5</strain>
    </source>
</reference>
<evidence type="ECO:0000313" key="20">
    <source>
        <dbReference type="Proteomes" id="UP001319870"/>
    </source>
</evidence>
<feature type="domain" description="UvrD-like helicase ATP-binding" evidence="17">
    <location>
        <begin position="49"/>
        <end position="360"/>
    </location>
</feature>
<comment type="similarity">
    <text evidence="1">Belongs to the helicase family. UvrD subfamily.</text>
</comment>
<evidence type="ECO:0000256" key="5">
    <source>
        <dbReference type="ARBA" id="ARBA00022801"/>
    </source>
</evidence>
<evidence type="ECO:0000256" key="1">
    <source>
        <dbReference type="ARBA" id="ARBA00009922"/>
    </source>
</evidence>
<accession>A0ABS7ZBP6</accession>
<dbReference type="RefSeq" id="WP_225564256.1">
    <property type="nucleotide sequence ID" value="NZ_JAIXCQ010000002.1"/>
</dbReference>
<organism evidence="19 20">
    <name type="scientific">Isoptericola luteus</name>
    <dbReference type="NCBI Taxonomy" id="2879484"/>
    <lineage>
        <taxon>Bacteria</taxon>
        <taxon>Bacillati</taxon>
        <taxon>Actinomycetota</taxon>
        <taxon>Actinomycetes</taxon>
        <taxon>Micrococcales</taxon>
        <taxon>Promicromonosporaceae</taxon>
        <taxon>Isoptericola</taxon>
    </lineage>
</organism>
<evidence type="ECO:0000256" key="4">
    <source>
        <dbReference type="ARBA" id="ARBA00022763"/>
    </source>
</evidence>
<proteinExistence type="inferred from homology"/>
<keyword evidence="20" id="KW-1185">Reference proteome</keyword>
<feature type="compositionally biased region" description="Basic and acidic residues" evidence="16">
    <location>
        <begin position="405"/>
        <end position="419"/>
    </location>
</feature>
<feature type="domain" description="UvrD-like helicase C-terminal" evidence="18">
    <location>
        <begin position="413"/>
        <end position="736"/>
    </location>
</feature>
<keyword evidence="7" id="KW-0269">Exonuclease</keyword>
<keyword evidence="11" id="KW-0413">Isomerase</keyword>
<dbReference type="InterPro" id="IPR014017">
    <property type="entry name" value="DNA_helicase_UvrD-like_C"/>
</dbReference>
<dbReference type="InterPro" id="IPR011604">
    <property type="entry name" value="PDDEXK-like_dom_sf"/>
</dbReference>
<dbReference type="EMBL" id="JAIXCQ010000002">
    <property type="protein sequence ID" value="MCA5892480.1"/>
    <property type="molecule type" value="Genomic_DNA"/>
</dbReference>
<dbReference type="InterPro" id="IPR000212">
    <property type="entry name" value="DNA_helicase_UvrD/REP"/>
</dbReference>
<keyword evidence="4" id="KW-0227">DNA damage</keyword>
<keyword evidence="2" id="KW-0540">Nuclease</keyword>
<comment type="catalytic activity">
    <reaction evidence="14">
        <text>ATP + H2O = ADP + phosphate + H(+)</text>
        <dbReference type="Rhea" id="RHEA:13065"/>
        <dbReference type="ChEBI" id="CHEBI:15377"/>
        <dbReference type="ChEBI" id="CHEBI:15378"/>
        <dbReference type="ChEBI" id="CHEBI:30616"/>
        <dbReference type="ChEBI" id="CHEBI:43474"/>
        <dbReference type="ChEBI" id="CHEBI:456216"/>
        <dbReference type="EC" id="5.6.2.4"/>
    </reaction>
</comment>
<evidence type="ECO:0000256" key="12">
    <source>
        <dbReference type="ARBA" id="ARBA00034617"/>
    </source>
</evidence>
<dbReference type="Gene3D" id="3.40.50.300">
    <property type="entry name" value="P-loop containing nucleotide triphosphate hydrolases"/>
    <property type="match status" value="2"/>
</dbReference>
<gene>
    <name evidence="19" type="ORF">LEP48_03820</name>
</gene>
<dbReference type="PROSITE" id="PS51217">
    <property type="entry name" value="UVRD_HELICASE_CTER"/>
    <property type="match status" value="1"/>
</dbReference>
<dbReference type="Pfam" id="PF00580">
    <property type="entry name" value="UvrD-helicase"/>
    <property type="match status" value="1"/>
</dbReference>
<evidence type="ECO:0000256" key="15">
    <source>
        <dbReference type="PROSITE-ProRule" id="PRU00560"/>
    </source>
</evidence>
<evidence type="ECO:0000256" key="14">
    <source>
        <dbReference type="ARBA" id="ARBA00048988"/>
    </source>
</evidence>
<dbReference type="Gene3D" id="1.10.10.160">
    <property type="match status" value="1"/>
</dbReference>
<dbReference type="Proteomes" id="UP001319870">
    <property type="component" value="Unassembled WGS sequence"/>
</dbReference>
<keyword evidence="8 15" id="KW-0067">ATP-binding</keyword>
<evidence type="ECO:0000256" key="7">
    <source>
        <dbReference type="ARBA" id="ARBA00022839"/>
    </source>
</evidence>
<dbReference type="EC" id="5.6.2.4" evidence="13"/>
<feature type="compositionally biased region" description="Gly residues" evidence="16">
    <location>
        <begin position="426"/>
        <end position="440"/>
    </location>
</feature>
<evidence type="ECO:0000256" key="6">
    <source>
        <dbReference type="ARBA" id="ARBA00022806"/>
    </source>
</evidence>
<feature type="binding site" evidence="15">
    <location>
        <begin position="70"/>
        <end position="77"/>
    </location>
    <ligand>
        <name>ATP</name>
        <dbReference type="ChEBI" id="CHEBI:30616"/>
    </ligand>
</feature>
<keyword evidence="5 15" id="KW-0378">Hydrolase</keyword>
<evidence type="ECO:0000256" key="11">
    <source>
        <dbReference type="ARBA" id="ARBA00023235"/>
    </source>
</evidence>
<name>A0ABS7ZBP6_9MICO</name>
<dbReference type="InterPro" id="IPR038726">
    <property type="entry name" value="PDDEXK_AddAB-type"/>
</dbReference>
<feature type="compositionally biased region" description="Acidic residues" evidence="16">
    <location>
        <begin position="392"/>
        <end position="404"/>
    </location>
</feature>
<comment type="caution">
    <text evidence="19">The sequence shown here is derived from an EMBL/GenBank/DDBJ whole genome shotgun (WGS) entry which is preliminary data.</text>
</comment>
<evidence type="ECO:0000313" key="19">
    <source>
        <dbReference type="EMBL" id="MCA5892480.1"/>
    </source>
</evidence>
<evidence type="ECO:0000259" key="17">
    <source>
        <dbReference type="PROSITE" id="PS51198"/>
    </source>
</evidence>
<keyword evidence="3 15" id="KW-0547">Nucleotide-binding</keyword>
<keyword evidence="9" id="KW-0238">DNA-binding</keyword>
<dbReference type="PANTHER" id="PTHR11070:SF59">
    <property type="entry name" value="DNA 3'-5' HELICASE"/>
    <property type="match status" value="1"/>
</dbReference>
<feature type="region of interest" description="Disordered" evidence="16">
    <location>
        <begin position="821"/>
        <end position="855"/>
    </location>
</feature>
<dbReference type="SUPFAM" id="SSF52540">
    <property type="entry name" value="P-loop containing nucleoside triphosphate hydrolases"/>
    <property type="match status" value="1"/>
</dbReference>
<dbReference type="InterPro" id="IPR013986">
    <property type="entry name" value="DExx_box_DNA_helicase_dom_sf"/>
</dbReference>
<dbReference type="InterPro" id="IPR027417">
    <property type="entry name" value="P-loop_NTPase"/>
</dbReference>
<evidence type="ECO:0000256" key="2">
    <source>
        <dbReference type="ARBA" id="ARBA00022722"/>
    </source>
</evidence>
<feature type="region of interest" description="Disordered" evidence="16">
    <location>
        <begin position="1"/>
        <end position="59"/>
    </location>
</feature>
<evidence type="ECO:0000259" key="18">
    <source>
        <dbReference type="PROSITE" id="PS51217"/>
    </source>
</evidence>
<dbReference type="PROSITE" id="PS51198">
    <property type="entry name" value="UVRD_HELICASE_ATP_BIND"/>
    <property type="match status" value="1"/>
</dbReference>
<sequence>MTSASRPEPRPEPRSGPRPAPGRALRLVPPPEAGAHGEPGAPGQAGPSLDATQQAAVDTAREHPVTLVVGAPGTGRTTVAATVAVRALDDGLDPARVLVLAASRRAAARLRDVVTARAGRTVGAPMVRTAASAAFAVLRTRAAAHGDPPPTLVSGPEQDLVLADLLAGHVAGEGSELDLPPDLPPESLGLRGLRQELRDLLMRAAERGLAPVDLAELGERHDRPEWRMAAQLYEEYLDVTTLRLGTPDSGARYDPAGVVDEAAHALGTWESELPHVPRPSWDLVVVDDYQEATVATARLLHVLHGAGARLVLLADPDSAVQGFRGAAPGLVGRAAAPARSGAVGAFDARTVVLGTAWRQPAALRAVTRDVSARVATVSGALHRGAGARPDDATDDATDVVSDDVSDGRRGAPEEVREGARGTSPGDAGGAGGAGGSGGVDGAVPDADAPVGVRVAVLAGAAQEAAYVARELRAEHLLHGTPWERMAVVARSGDRLASLRRDLVAASVPVALLGSDLPLRDEPAVAPLLAALRVCAGGGGLDRMLADELGEPTSTLDADTAALLLVSPVGGLDAVALRRLRRALRAEELAGGGGRSSDALLVEVLDDPARAETLPAPVRRSPLAVARVLAAGRQAAAEPGATAQTVLWSVWAATGLAERWRDQALAGGPAAGRADRDLDAVLALFRAAETYVDRMPGAPVAAFVDYLASQDLPADSLAAAAVGARSVEALTPAGAAGREWDVVAVVGVQDGVWPDLRLRDSLLGSQALVELLAGRSSTAHGWGPEARRQVLADELRSFLVATSRARRRLVVTAVEDAEETPSVFLDLVSPPPPDDDGPDGESHLDGPDPRRVTVGPPLDLRGVVAAARGELVRDVTAQRDGGPAAPAQAAAALLVDLAGAGVPEADPRTWYGVAGASADAPLWGPADEVVVSPSKVETVSSCALRWAFESAGATAPDATHQTLGTLVHAIAETLPQGSLAELRSELDRRWPELALPDGWPARQLRRRAEQMIERLAAYYAQAGRPLLVEPAFEVMVGRARLRGKIDRVEEAGEPGEDAVAVADLKTGRTAPARAKAAEHPQLGAYQLAVTEGALDLPDGTRSAGARLVYVGTPTVAPTVRDQPGLDVGTDGSSWARELVEGAADTMAAARFTAHQNELCPMCPVRRSCPVQPEGRNVIG</sequence>
<keyword evidence="6 15" id="KW-0347">Helicase</keyword>
<dbReference type="PANTHER" id="PTHR11070">
    <property type="entry name" value="UVRD / RECB / PCRA DNA HELICASE FAMILY MEMBER"/>
    <property type="match status" value="1"/>
</dbReference>
<feature type="compositionally biased region" description="Low complexity" evidence="16">
    <location>
        <begin position="21"/>
        <end position="47"/>
    </location>
</feature>
<feature type="compositionally biased region" description="Basic and acidic residues" evidence="16">
    <location>
        <begin position="839"/>
        <end position="850"/>
    </location>
</feature>
<evidence type="ECO:0000256" key="13">
    <source>
        <dbReference type="ARBA" id="ARBA00034808"/>
    </source>
</evidence>
<dbReference type="InterPro" id="IPR014016">
    <property type="entry name" value="UvrD-like_ATP-bd"/>
</dbReference>
<comment type="catalytic activity">
    <reaction evidence="12">
        <text>Couples ATP hydrolysis with the unwinding of duplex DNA by translocating in the 3'-5' direction.</text>
        <dbReference type="EC" id="5.6.2.4"/>
    </reaction>
</comment>
<dbReference type="Pfam" id="PF12705">
    <property type="entry name" value="PDDEXK_1"/>
    <property type="match status" value="1"/>
</dbReference>
<evidence type="ECO:0000256" key="9">
    <source>
        <dbReference type="ARBA" id="ARBA00023125"/>
    </source>
</evidence>